<comment type="function">
    <text evidence="6">Bidirectionally degrades single-stranded DNA into large acid-insoluble oligonucleotides, which are then degraded further into small acid-soluble oligonucleotides.</text>
</comment>
<dbReference type="NCBIfam" id="NF002140">
    <property type="entry name" value="PRK00977.1-4"/>
    <property type="match status" value="1"/>
</dbReference>
<gene>
    <name evidence="6" type="primary">xseB</name>
    <name evidence="7" type="ORF">Bccel_2032</name>
</gene>
<dbReference type="RefSeq" id="WP_036946923.1">
    <property type="nucleotide sequence ID" value="NZ_KN050764.1"/>
</dbReference>
<comment type="similarity">
    <text evidence="1 6">Belongs to the XseB family.</text>
</comment>
<dbReference type="InterPro" id="IPR037004">
    <property type="entry name" value="Exonuc_VII_ssu_sf"/>
</dbReference>
<dbReference type="InterPro" id="IPR003761">
    <property type="entry name" value="Exonuc_VII_S"/>
</dbReference>
<evidence type="ECO:0000256" key="5">
    <source>
        <dbReference type="ARBA" id="ARBA00022839"/>
    </source>
</evidence>
<comment type="caution">
    <text evidence="7">The sequence shown here is derived from an EMBL/GenBank/DDBJ whole genome shotgun (WGS) entry which is preliminary data.</text>
</comment>
<proteinExistence type="inferred from homology"/>
<comment type="subunit">
    <text evidence="6">Heterooligomer composed of large and small subunits.</text>
</comment>
<dbReference type="PIRSF" id="PIRSF006488">
    <property type="entry name" value="Exonuc_VII_S"/>
    <property type="match status" value="1"/>
</dbReference>
<evidence type="ECO:0000256" key="4">
    <source>
        <dbReference type="ARBA" id="ARBA00022801"/>
    </source>
</evidence>
<keyword evidence="2 6" id="KW-0963">Cytoplasm</keyword>
<organism evidence="7 8">
    <name type="scientific">Pseudobacteroides cellulosolvens ATCC 35603 = DSM 2933</name>
    <dbReference type="NCBI Taxonomy" id="398512"/>
    <lineage>
        <taxon>Bacteria</taxon>
        <taxon>Bacillati</taxon>
        <taxon>Bacillota</taxon>
        <taxon>Clostridia</taxon>
        <taxon>Eubacteriales</taxon>
        <taxon>Oscillospiraceae</taxon>
        <taxon>Pseudobacteroides</taxon>
    </lineage>
</organism>
<keyword evidence="5 6" id="KW-0269">Exonuclease</keyword>
<dbReference type="GO" id="GO:0005829">
    <property type="term" value="C:cytosol"/>
    <property type="evidence" value="ECO:0007669"/>
    <property type="project" value="TreeGrafter"/>
</dbReference>
<evidence type="ECO:0000256" key="2">
    <source>
        <dbReference type="ARBA" id="ARBA00022490"/>
    </source>
</evidence>
<accession>A0A0L6JN20</accession>
<dbReference type="GO" id="GO:0006308">
    <property type="term" value="P:DNA catabolic process"/>
    <property type="evidence" value="ECO:0007669"/>
    <property type="project" value="UniProtKB-UniRule"/>
</dbReference>
<dbReference type="GO" id="GO:0009318">
    <property type="term" value="C:exodeoxyribonuclease VII complex"/>
    <property type="evidence" value="ECO:0007669"/>
    <property type="project" value="UniProtKB-UniRule"/>
</dbReference>
<sequence>MKRKSYEEAIIELEGIVKKLERGELSLEESLEAFQSGIELTKYCNTKLDEMEKKITILLENEKGEIKEEDFSVE</sequence>
<name>A0A0L6JN20_9FIRM</name>
<keyword evidence="4 6" id="KW-0378">Hydrolase</keyword>
<keyword evidence="8" id="KW-1185">Reference proteome</keyword>
<dbReference type="HAMAP" id="MF_00337">
    <property type="entry name" value="Exonuc_7_S"/>
    <property type="match status" value="1"/>
</dbReference>
<dbReference type="PANTHER" id="PTHR34137">
    <property type="entry name" value="EXODEOXYRIBONUCLEASE 7 SMALL SUBUNIT"/>
    <property type="match status" value="1"/>
</dbReference>
<comment type="subcellular location">
    <subcellularLocation>
        <location evidence="6">Cytoplasm</location>
    </subcellularLocation>
</comment>
<dbReference type="Gene3D" id="1.10.287.1040">
    <property type="entry name" value="Exonuclease VII, small subunit"/>
    <property type="match status" value="1"/>
</dbReference>
<dbReference type="Proteomes" id="UP000036923">
    <property type="component" value="Unassembled WGS sequence"/>
</dbReference>
<dbReference type="PANTHER" id="PTHR34137:SF1">
    <property type="entry name" value="EXODEOXYRIBONUCLEASE 7 SMALL SUBUNIT"/>
    <property type="match status" value="1"/>
</dbReference>
<comment type="catalytic activity">
    <reaction evidence="6">
        <text>Exonucleolytic cleavage in either 5'- to 3'- or 3'- to 5'-direction to yield nucleoside 5'-phosphates.</text>
        <dbReference type="EC" id="3.1.11.6"/>
    </reaction>
</comment>
<dbReference type="EMBL" id="LGTC01000001">
    <property type="protein sequence ID" value="KNY26767.1"/>
    <property type="molecule type" value="Genomic_DNA"/>
</dbReference>
<evidence type="ECO:0000256" key="1">
    <source>
        <dbReference type="ARBA" id="ARBA00009998"/>
    </source>
</evidence>
<evidence type="ECO:0000313" key="8">
    <source>
        <dbReference type="Proteomes" id="UP000036923"/>
    </source>
</evidence>
<evidence type="ECO:0000313" key="7">
    <source>
        <dbReference type="EMBL" id="KNY26767.1"/>
    </source>
</evidence>
<dbReference type="EC" id="3.1.11.6" evidence="6"/>
<dbReference type="eggNOG" id="COG1722">
    <property type="taxonomic scope" value="Bacteria"/>
</dbReference>
<dbReference type="AlphaFoldDB" id="A0A0L6JN20"/>
<dbReference type="OrthoDB" id="1697399at2"/>
<keyword evidence="3 6" id="KW-0540">Nuclease</keyword>
<dbReference type="Pfam" id="PF02609">
    <property type="entry name" value="Exonuc_VII_S"/>
    <property type="match status" value="1"/>
</dbReference>
<dbReference type="NCBIfam" id="TIGR01280">
    <property type="entry name" value="xseB"/>
    <property type="match status" value="1"/>
</dbReference>
<evidence type="ECO:0000256" key="3">
    <source>
        <dbReference type="ARBA" id="ARBA00022722"/>
    </source>
</evidence>
<evidence type="ECO:0000256" key="6">
    <source>
        <dbReference type="HAMAP-Rule" id="MF_00337"/>
    </source>
</evidence>
<dbReference type="STRING" id="398512.Bccel_2032"/>
<reference evidence="8" key="1">
    <citation type="submission" date="2015-07" db="EMBL/GenBank/DDBJ databases">
        <title>Near-Complete Genome Sequence of the Cellulolytic Bacterium Bacteroides (Pseudobacteroides) cellulosolvens ATCC 35603.</title>
        <authorList>
            <person name="Dassa B."/>
            <person name="Utturkar S.M."/>
            <person name="Klingeman D.M."/>
            <person name="Hurt R.A."/>
            <person name="Keller M."/>
            <person name="Xu J."/>
            <person name="Reddy Y.H.K."/>
            <person name="Borovok I."/>
            <person name="Grinberg I.R."/>
            <person name="Lamed R."/>
            <person name="Zhivin O."/>
            <person name="Bayer E.A."/>
            <person name="Brown S.D."/>
        </authorList>
    </citation>
    <scope>NUCLEOTIDE SEQUENCE [LARGE SCALE GENOMIC DNA]</scope>
    <source>
        <strain evidence="8">DSM 2933</strain>
    </source>
</reference>
<dbReference type="GO" id="GO:0008855">
    <property type="term" value="F:exodeoxyribonuclease VII activity"/>
    <property type="evidence" value="ECO:0007669"/>
    <property type="project" value="UniProtKB-UniRule"/>
</dbReference>
<dbReference type="SUPFAM" id="SSF116842">
    <property type="entry name" value="XseB-like"/>
    <property type="match status" value="1"/>
</dbReference>
<protein>
    <recommendedName>
        <fullName evidence="6">Exodeoxyribonuclease 7 small subunit</fullName>
        <ecNumber evidence="6">3.1.11.6</ecNumber>
    </recommendedName>
    <alternativeName>
        <fullName evidence="6">Exodeoxyribonuclease VII small subunit</fullName>
        <shortName evidence="6">Exonuclease VII small subunit</shortName>
    </alternativeName>
</protein>